<protein>
    <submittedName>
        <fullName evidence="5">C-type cytochrome biogenesis protein CcmI</fullName>
    </submittedName>
</protein>
<gene>
    <name evidence="5" type="primary">ccmI</name>
    <name evidence="5" type="ORF">WMO13_00130</name>
</gene>
<feature type="region of interest" description="Disordered" evidence="2">
    <location>
        <begin position="308"/>
        <end position="342"/>
    </location>
</feature>
<feature type="transmembrane region" description="Helical" evidence="3">
    <location>
        <begin position="91"/>
        <end position="109"/>
    </location>
</feature>
<dbReference type="InterPro" id="IPR017560">
    <property type="entry name" value="Cyt_c_biogenesis_CcmI"/>
</dbReference>
<evidence type="ECO:0000256" key="1">
    <source>
        <dbReference type="ARBA" id="ARBA00022748"/>
    </source>
</evidence>
<dbReference type="Pfam" id="PF23892">
    <property type="entry name" value="Ig_CycH"/>
    <property type="match status" value="1"/>
</dbReference>
<dbReference type="InterPro" id="IPR011990">
    <property type="entry name" value="TPR-like_helical_dom_sf"/>
</dbReference>
<accession>A0ABZ3C3S7</accession>
<keyword evidence="1" id="KW-0201">Cytochrome c-type biogenesis</keyword>
<evidence type="ECO:0000313" key="5">
    <source>
        <dbReference type="EMBL" id="WZW87821.1"/>
    </source>
</evidence>
<dbReference type="Gene3D" id="1.25.40.10">
    <property type="entry name" value="Tetratricopeptide repeat domain"/>
    <property type="match status" value="1"/>
</dbReference>
<dbReference type="SUPFAM" id="SSF81901">
    <property type="entry name" value="HCP-like"/>
    <property type="match status" value="1"/>
</dbReference>
<dbReference type="NCBIfam" id="TIGR03142">
    <property type="entry name" value="cytochro_ccmI"/>
    <property type="match status" value="1"/>
</dbReference>
<evidence type="ECO:0000256" key="3">
    <source>
        <dbReference type="SAM" id="Phobius"/>
    </source>
</evidence>
<dbReference type="EMBL" id="CP150637">
    <property type="protein sequence ID" value="WZW87821.1"/>
    <property type="molecule type" value="Genomic_DNA"/>
</dbReference>
<keyword evidence="3" id="KW-0812">Transmembrane</keyword>
<dbReference type="Proteomes" id="UP001449178">
    <property type="component" value="Chromosome"/>
</dbReference>
<proteinExistence type="predicted"/>
<sequence>MTTLGIIYTLLFLIISVGLLCYALWGKSSQHYPRLKDVYRDKYLDETESLEDDLARGKIDQAEYDEKKTELARDLLDVAKPDRTLNSLSKGIIAVLGVAVIGLFLTVFWEDGYSKEAKELDTQRTIALPYVKEWLASTPLEVLQRGETIADLNPPEALQYNLLGTLAALNLMSASTHHNDPKELTLLGKLYLNMDQLGLAEKAYLDLYRVENPVNNNTLYTLLNIQLAMNKYQLDQRLEGLFDNFVLRNQENESLLLYYGTVLFENQKIDKSMYFFSLLADRYPEGSENRNMILNMIATLTNGAEMNGSEINGAKGMNHPSQGQSQPQQSQPQRSSVPATESAAVTSIPINVSIEQNAVSADVLPQEAVLYLFVRKNEVGPPLAAKRIPLGAMGGFPVNLTITDADLLMPGAGLSEQLPLTLSAKISMNGDPISKAGDIEAKAVEIEALDTPVVLTLDHIVE</sequence>
<reference evidence="5 6" key="1">
    <citation type="submission" date="2024-03" db="EMBL/GenBank/DDBJ databases">
        <title>Complete Genome Sequence and Annotation of Ignatzschineria larvae DSM 13226.</title>
        <authorList>
            <person name="Cantrell E."/>
            <person name="Burcham Z.M."/>
        </authorList>
    </citation>
    <scope>NUCLEOTIDE SEQUENCE [LARGE SCALE GENOMIC DNA]</scope>
    <source>
        <strain evidence="5 6">DSM 13226</strain>
    </source>
</reference>
<feature type="domain" description="Cytochrome c-type biogenesis protein H Ig-like" evidence="4">
    <location>
        <begin position="351"/>
        <end position="453"/>
    </location>
</feature>
<feature type="compositionally biased region" description="Low complexity" evidence="2">
    <location>
        <begin position="320"/>
        <end position="336"/>
    </location>
</feature>
<dbReference type="RefSeq" id="WP_026878758.1">
    <property type="nucleotide sequence ID" value="NZ_AZOD01000013.1"/>
</dbReference>
<name>A0ABZ3C3S7_9GAMM</name>
<keyword evidence="3" id="KW-0472">Membrane</keyword>
<organism evidence="5 6">
    <name type="scientific">Ignatzschineria larvae DSM 13226</name>
    <dbReference type="NCBI Taxonomy" id="1111732"/>
    <lineage>
        <taxon>Bacteria</taxon>
        <taxon>Pseudomonadati</taxon>
        <taxon>Pseudomonadota</taxon>
        <taxon>Gammaproteobacteria</taxon>
        <taxon>Cardiobacteriales</taxon>
        <taxon>Ignatzschineriaceae</taxon>
        <taxon>Ignatzschineria</taxon>
    </lineage>
</organism>
<dbReference type="InterPro" id="IPR056412">
    <property type="entry name" value="Ig_CycH"/>
</dbReference>
<evidence type="ECO:0000256" key="2">
    <source>
        <dbReference type="SAM" id="MobiDB-lite"/>
    </source>
</evidence>
<evidence type="ECO:0000313" key="6">
    <source>
        <dbReference type="Proteomes" id="UP001449178"/>
    </source>
</evidence>
<keyword evidence="3" id="KW-1133">Transmembrane helix</keyword>
<feature type="transmembrane region" description="Helical" evidence="3">
    <location>
        <begin position="6"/>
        <end position="25"/>
    </location>
</feature>
<evidence type="ECO:0000259" key="4">
    <source>
        <dbReference type="Pfam" id="PF23892"/>
    </source>
</evidence>
<keyword evidence="6" id="KW-1185">Reference proteome</keyword>